<dbReference type="AlphaFoldDB" id="A0A0G2HN97"/>
<keyword evidence="8" id="KW-0418">Kinase</keyword>
<keyword evidence="3 4" id="KW-0067">ATP-binding</keyword>
<dbReference type="PROSITE" id="PS00107">
    <property type="entry name" value="PROTEIN_KINASE_ATP"/>
    <property type="match status" value="1"/>
</dbReference>
<feature type="domain" description="FHA" evidence="6">
    <location>
        <begin position="42"/>
        <end position="98"/>
    </location>
</feature>
<evidence type="ECO:0000259" key="6">
    <source>
        <dbReference type="PROSITE" id="PS50006"/>
    </source>
</evidence>
<dbReference type="InterPro" id="IPR008984">
    <property type="entry name" value="SMAD_FHA_dom_sf"/>
</dbReference>
<evidence type="ECO:0000256" key="4">
    <source>
        <dbReference type="PROSITE-ProRule" id="PRU10141"/>
    </source>
</evidence>
<organism evidence="8 9">
    <name type="scientific">Diaporthe ampelina</name>
    <dbReference type="NCBI Taxonomy" id="1214573"/>
    <lineage>
        <taxon>Eukaryota</taxon>
        <taxon>Fungi</taxon>
        <taxon>Dikarya</taxon>
        <taxon>Ascomycota</taxon>
        <taxon>Pezizomycotina</taxon>
        <taxon>Sordariomycetes</taxon>
        <taxon>Sordariomycetidae</taxon>
        <taxon>Diaporthales</taxon>
        <taxon>Diaporthaceae</taxon>
        <taxon>Diaporthe</taxon>
    </lineage>
</organism>
<dbReference type="PROSITE" id="PS00108">
    <property type="entry name" value="PROTEIN_KINASE_ST"/>
    <property type="match status" value="1"/>
</dbReference>
<dbReference type="SUPFAM" id="SSF49879">
    <property type="entry name" value="SMAD/FHA domain"/>
    <property type="match status" value="1"/>
</dbReference>
<gene>
    <name evidence="8" type="ORF">UCDDA912_g03618</name>
</gene>
<name>A0A0G2HN97_9PEZI</name>
<dbReference type="Gene3D" id="2.60.200.20">
    <property type="match status" value="1"/>
</dbReference>
<dbReference type="InterPro" id="IPR008271">
    <property type="entry name" value="Ser/Thr_kinase_AS"/>
</dbReference>
<comment type="similarity">
    <text evidence="1">Belongs to the protein kinase superfamily. CAMK Ser/Thr protein kinase family. CHEK2 subfamily.</text>
</comment>
<keyword evidence="8" id="KW-0808">Transferase</keyword>
<dbReference type="SMART" id="SM00220">
    <property type="entry name" value="S_TKc"/>
    <property type="match status" value="1"/>
</dbReference>
<sequence length="500" mass="56140">MALCDTQTPTPPGAVVQIKVEVKHPGEETQKDTLYLYANDNLRVGRDELHNEIVIDDPFVSRLQLEFYTVIFDEEHYPMVYVRDRDSTSGTYVNDKLIGGRENYDEKKKVCPGRILRHGDVVSVGQDVKFEIVHPFIPRLRLNEVQAREVLQFHDKYTVTNFTIGSGASAQVNLAIDEETGNYVVCKIYNLDSMRLRGHSAVIQRLVQETHVRSQIEHPNLASFRGAYKSRSTFYVFEDLAAGGDLFTLTERCRSPMSEIEVRWLIRQVVTGAGYMHAKGLVHRDLKLENILCATTPSASHRVVITDFGHTCMVGDRSMTGICGTTGWQAPEIINPKSHAGPPADIWSIGVLAIYLLCGKSKCDSVDDIGTFAESHALPPHRNVNEPTRELGKVFDEVAAIRSGQHVSKTGKDFIRRCFQTKPERRITAAAALRHPWLCEPEEDLELFKSLEQVIANSWKPRPVTPKACENLEQVGVKEPADDVVMDQLASPFFPCKLVV</sequence>
<proteinExistence type="inferred from homology"/>
<evidence type="ECO:0000313" key="9">
    <source>
        <dbReference type="Proteomes" id="UP000034680"/>
    </source>
</evidence>
<accession>A0A0G2HN97</accession>
<evidence type="ECO:0000256" key="2">
    <source>
        <dbReference type="ARBA" id="ARBA00022741"/>
    </source>
</evidence>
<dbReference type="PANTHER" id="PTHR24347">
    <property type="entry name" value="SERINE/THREONINE-PROTEIN KINASE"/>
    <property type="match status" value="1"/>
</dbReference>
<dbReference type="Gene3D" id="1.10.510.10">
    <property type="entry name" value="Transferase(Phosphotransferase) domain 1"/>
    <property type="match status" value="1"/>
</dbReference>
<dbReference type="PROSITE" id="PS50011">
    <property type="entry name" value="PROTEIN_KINASE_DOM"/>
    <property type="match status" value="1"/>
</dbReference>
<reference evidence="8 9" key="1">
    <citation type="submission" date="2015-05" db="EMBL/GenBank/DDBJ databases">
        <title>Distinctive expansion of gene families associated with plant cell wall degradation and secondary metabolism in the genomes of grapevine trunk pathogens.</title>
        <authorList>
            <person name="Lawrence D.P."/>
            <person name="Travadon R."/>
            <person name="Rolshausen P.E."/>
            <person name="Baumgartner K."/>
        </authorList>
    </citation>
    <scope>NUCLEOTIDE SEQUENCE [LARGE SCALE GENOMIC DNA]</scope>
    <source>
        <strain evidence="8">DA912</strain>
    </source>
</reference>
<feature type="domain" description="Protein kinase" evidence="7">
    <location>
        <begin position="158"/>
        <end position="438"/>
    </location>
</feature>
<dbReference type="GO" id="GO:0005524">
    <property type="term" value="F:ATP binding"/>
    <property type="evidence" value="ECO:0007669"/>
    <property type="project" value="UniProtKB-UniRule"/>
</dbReference>
<keyword evidence="5" id="KW-0723">Serine/threonine-protein kinase</keyword>
<protein>
    <submittedName>
        <fullName evidence="8">Putative meiosis-specific serine threonine-protein kinase mek1</fullName>
    </submittedName>
</protein>
<dbReference type="CDD" id="cd22670">
    <property type="entry name" value="FHA_MEK1-like"/>
    <property type="match status" value="1"/>
</dbReference>
<dbReference type="SMART" id="SM00240">
    <property type="entry name" value="FHA"/>
    <property type="match status" value="1"/>
</dbReference>
<evidence type="ECO:0000256" key="5">
    <source>
        <dbReference type="RuleBase" id="RU000304"/>
    </source>
</evidence>
<dbReference type="STRING" id="1214573.A0A0G2HN97"/>
<evidence type="ECO:0000259" key="7">
    <source>
        <dbReference type="PROSITE" id="PS50011"/>
    </source>
</evidence>
<dbReference type="InterPro" id="IPR000719">
    <property type="entry name" value="Prot_kinase_dom"/>
</dbReference>
<dbReference type="PROSITE" id="PS50006">
    <property type="entry name" value="FHA_DOMAIN"/>
    <property type="match status" value="1"/>
</dbReference>
<dbReference type="GO" id="GO:0004674">
    <property type="term" value="F:protein serine/threonine kinase activity"/>
    <property type="evidence" value="ECO:0007669"/>
    <property type="project" value="UniProtKB-KW"/>
</dbReference>
<dbReference type="EMBL" id="LCUC01000126">
    <property type="protein sequence ID" value="KKY36408.1"/>
    <property type="molecule type" value="Genomic_DNA"/>
</dbReference>
<dbReference type="Pfam" id="PF00498">
    <property type="entry name" value="FHA"/>
    <property type="match status" value="1"/>
</dbReference>
<keyword evidence="2 4" id="KW-0547">Nucleotide-binding</keyword>
<reference evidence="8 9" key="2">
    <citation type="submission" date="2015-05" db="EMBL/GenBank/DDBJ databases">
        <authorList>
            <person name="Morales-Cruz A."/>
            <person name="Amrine K.C."/>
            <person name="Cantu D."/>
        </authorList>
    </citation>
    <scope>NUCLEOTIDE SEQUENCE [LARGE SCALE GENOMIC DNA]</scope>
    <source>
        <strain evidence="8">DA912</strain>
    </source>
</reference>
<dbReference type="Proteomes" id="UP000034680">
    <property type="component" value="Unassembled WGS sequence"/>
</dbReference>
<dbReference type="OrthoDB" id="74764at2759"/>
<evidence type="ECO:0000313" key="8">
    <source>
        <dbReference type="EMBL" id="KKY36408.1"/>
    </source>
</evidence>
<dbReference type="InterPro" id="IPR017441">
    <property type="entry name" value="Protein_kinase_ATP_BS"/>
</dbReference>
<dbReference type="Pfam" id="PF00069">
    <property type="entry name" value="Pkinase"/>
    <property type="match status" value="1"/>
</dbReference>
<evidence type="ECO:0000256" key="3">
    <source>
        <dbReference type="ARBA" id="ARBA00022840"/>
    </source>
</evidence>
<keyword evidence="9" id="KW-1185">Reference proteome</keyword>
<feature type="binding site" evidence="4">
    <location>
        <position position="187"/>
    </location>
    <ligand>
        <name>ATP</name>
        <dbReference type="ChEBI" id="CHEBI:30616"/>
    </ligand>
</feature>
<comment type="caution">
    <text evidence="8">The sequence shown here is derived from an EMBL/GenBank/DDBJ whole genome shotgun (WGS) entry which is preliminary data.</text>
</comment>
<dbReference type="SUPFAM" id="SSF56112">
    <property type="entry name" value="Protein kinase-like (PK-like)"/>
    <property type="match status" value="1"/>
</dbReference>
<dbReference type="InterPro" id="IPR000253">
    <property type="entry name" value="FHA_dom"/>
</dbReference>
<dbReference type="InterPro" id="IPR011009">
    <property type="entry name" value="Kinase-like_dom_sf"/>
</dbReference>
<evidence type="ECO:0000256" key="1">
    <source>
        <dbReference type="ARBA" id="ARBA00005575"/>
    </source>
</evidence>